<name>A0ABR1LBR6_9PEZI</name>
<evidence type="ECO:0000313" key="2">
    <source>
        <dbReference type="Proteomes" id="UP001360953"/>
    </source>
</evidence>
<organism evidence="1 2">
    <name type="scientific">Phyllosticta citribraziliensis</name>
    <dbReference type="NCBI Taxonomy" id="989973"/>
    <lineage>
        <taxon>Eukaryota</taxon>
        <taxon>Fungi</taxon>
        <taxon>Dikarya</taxon>
        <taxon>Ascomycota</taxon>
        <taxon>Pezizomycotina</taxon>
        <taxon>Dothideomycetes</taxon>
        <taxon>Dothideomycetes incertae sedis</taxon>
        <taxon>Botryosphaeriales</taxon>
        <taxon>Phyllostictaceae</taxon>
        <taxon>Phyllosticta</taxon>
    </lineage>
</organism>
<keyword evidence="2" id="KW-1185">Reference proteome</keyword>
<dbReference type="PANTHER" id="PTHR42085:SF2">
    <property type="entry name" value="F-BOX DOMAIN-CONTAINING PROTEIN"/>
    <property type="match status" value="1"/>
</dbReference>
<accession>A0ABR1LBR6</accession>
<proteinExistence type="predicted"/>
<comment type="caution">
    <text evidence="1">The sequence shown here is derived from an EMBL/GenBank/DDBJ whole genome shotgun (WGS) entry which is preliminary data.</text>
</comment>
<dbReference type="PANTHER" id="PTHR42085">
    <property type="entry name" value="F-BOX DOMAIN-CONTAINING PROTEIN"/>
    <property type="match status" value="1"/>
</dbReference>
<protein>
    <submittedName>
        <fullName evidence="1">Uncharacterized protein</fullName>
    </submittedName>
</protein>
<dbReference type="Proteomes" id="UP001360953">
    <property type="component" value="Unassembled WGS sequence"/>
</dbReference>
<reference evidence="1 2" key="1">
    <citation type="submission" date="2024-04" db="EMBL/GenBank/DDBJ databases">
        <title>Phyllosticta paracitricarpa is synonymous to the EU quarantine fungus P. citricarpa based on phylogenomic analyses.</title>
        <authorList>
            <consortium name="Lawrence Berkeley National Laboratory"/>
            <person name="Van ingen-buijs V.A."/>
            <person name="Van westerhoven A.C."/>
            <person name="Haridas S."/>
            <person name="Skiadas P."/>
            <person name="Martin F."/>
            <person name="Groenewald J.Z."/>
            <person name="Crous P.W."/>
            <person name="Seidl M.F."/>
        </authorList>
    </citation>
    <scope>NUCLEOTIDE SEQUENCE [LARGE SCALE GENOMIC DNA]</scope>
    <source>
        <strain evidence="1 2">CPC 17464</strain>
    </source>
</reference>
<evidence type="ECO:0000313" key="1">
    <source>
        <dbReference type="EMBL" id="KAK7532114.1"/>
    </source>
</evidence>
<gene>
    <name evidence="1" type="ORF">J3D65DRAFT_661368</name>
</gene>
<dbReference type="EMBL" id="JBBPEH010000011">
    <property type="protein sequence ID" value="KAK7532114.1"/>
    <property type="molecule type" value="Genomic_DNA"/>
</dbReference>
<sequence>MSSATVPDINFTAQNSDLAIMKEQLTPQTLPFFSLPREIRDNIYKEVIAFDFSRGCRRRATNGTFSLESFDDRAKFRFDKVASLPQVCPAMLSVCKQTQKEYVERMHETLAFRIVIQDYEDLDVRCLLHRAANVKVDVLQFLGPSAHIPFVDLARISDLSMQFSLIPAIETVFQAKEKAFIKEPFSINYNADDSLHLSRSESSMSPTPFFDLKRYGFYNDQSLPDLLEVQQVSVMPTNSQFGRSMQELFACIGQTNNLKRLDLRILVPYIGRWFPQGEPGLTIWTVSGIEAFMRIFATTDRLEDVRIRIRGDKYFQPENGLGILTSRLRAAGRRLAALLQSNRQSCQRDARICMCERCFPPLISSRPDHAQRPVDNFEAKSDKTIQSAIADVERKKRLWLEDNTKNEQAESGRECRTYFPAHGDLRNMEVSTSERDSRKRKIMLGWIEQAMGIGAAGACIRSSWECEAHATMIRMRSSLLGGPAKFEKNPDYRRKVLRRRAGLSALPAWQTASRFRVRVRGCSCLLASLPRPVNLNFTTSSTLPNHHLIVVPTRAACLTFPSPHAPKTARAQPTYISPSGPISGAEAPLFDYLRPWRLPAGSSSRSQAIVATNDTNSTRSYVASLLKYRQAITRILPFLALPRELRDMICDEIFADEFPAAPWGRTGDCLAWGVSYCGDRGKVSWAADFPENLSTMMATCKQVQQEIVERMHSTLFFEVEMRPCESLDSLTWYGKEPYIDVSNIQRLAIELFLEPVCEMHFKKPSENCLIKEPFSILYSDSHTLSDATLCRSSESLSPTPFWDVQKHGIHGHSQLSPLLEARRVVSFPNRFNSGFGKAVTDFFVNVGRQNKVRILDLRFVLLLSSPCFGPDSGCVHTASGLSELTRAIALLHGIKDLNMRQTGNLGIVSCDGEPARTTIEEEILRLTSLVGCDRSGCNRNLNTICDCLHCFPALSDCPKDAFVEIQGEKDLDETFLQSDIDRVRLEKQRIELAREEDDLDQQGYQSFPNHRDDAFARLRGVGFQIGLPEHTDDDDDDCECADCHLAAGDWSALEPDGMQIRSSPRCVRMKMRRLDDKIPAHIEISVDPGKMVARIVYAERLRFLGQW</sequence>
<dbReference type="GeneID" id="92035508"/>
<dbReference type="RefSeq" id="XP_066651782.1">
    <property type="nucleotide sequence ID" value="XM_066802602.1"/>
</dbReference>
<dbReference type="InterPro" id="IPR038883">
    <property type="entry name" value="AN11006-like"/>
</dbReference>